<gene>
    <name evidence="1" type="ORF">LARSCL_LOCUS18182</name>
</gene>
<evidence type="ECO:0000313" key="1">
    <source>
        <dbReference type="EMBL" id="CAL1293421.1"/>
    </source>
</evidence>
<accession>A0AAV2BC68</accession>
<reference evidence="1 2" key="1">
    <citation type="submission" date="2024-04" db="EMBL/GenBank/DDBJ databases">
        <authorList>
            <person name="Rising A."/>
            <person name="Reimegard J."/>
            <person name="Sonavane S."/>
            <person name="Akerstrom W."/>
            <person name="Nylinder S."/>
            <person name="Hedman E."/>
            <person name="Kallberg Y."/>
        </authorList>
    </citation>
    <scope>NUCLEOTIDE SEQUENCE [LARGE SCALE GENOMIC DNA]</scope>
</reference>
<sequence>MDLSLKISRDSRLCWILIHKCPPSVKSPSKYYILGLPQSTYSPDLTPCDFFLE</sequence>
<dbReference type="Proteomes" id="UP001497382">
    <property type="component" value="Unassembled WGS sequence"/>
</dbReference>
<name>A0AAV2BC68_9ARAC</name>
<comment type="caution">
    <text evidence="1">The sequence shown here is derived from an EMBL/GenBank/DDBJ whole genome shotgun (WGS) entry which is preliminary data.</text>
</comment>
<dbReference type="EMBL" id="CAXIEN010000326">
    <property type="protein sequence ID" value="CAL1293421.1"/>
    <property type="molecule type" value="Genomic_DNA"/>
</dbReference>
<proteinExistence type="predicted"/>
<evidence type="ECO:0000313" key="2">
    <source>
        <dbReference type="Proteomes" id="UP001497382"/>
    </source>
</evidence>
<protein>
    <submittedName>
        <fullName evidence="1">Uncharacterized protein</fullName>
    </submittedName>
</protein>
<dbReference type="AlphaFoldDB" id="A0AAV2BC68"/>
<keyword evidence="2" id="KW-1185">Reference proteome</keyword>
<organism evidence="1 2">
    <name type="scientific">Larinioides sclopetarius</name>
    <dbReference type="NCBI Taxonomy" id="280406"/>
    <lineage>
        <taxon>Eukaryota</taxon>
        <taxon>Metazoa</taxon>
        <taxon>Ecdysozoa</taxon>
        <taxon>Arthropoda</taxon>
        <taxon>Chelicerata</taxon>
        <taxon>Arachnida</taxon>
        <taxon>Araneae</taxon>
        <taxon>Araneomorphae</taxon>
        <taxon>Entelegynae</taxon>
        <taxon>Araneoidea</taxon>
        <taxon>Araneidae</taxon>
        <taxon>Larinioides</taxon>
    </lineage>
</organism>